<gene>
    <name evidence="11" type="ORF">JHL17_22015</name>
</gene>
<dbReference type="InterPro" id="IPR000727">
    <property type="entry name" value="T_SNARE_dom"/>
</dbReference>
<keyword evidence="12" id="KW-1185">Reference proteome</keyword>
<dbReference type="SMART" id="SM00304">
    <property type="entry name" value="HAMP"/>
    <property type="match status" value="1"/>
</dbReference>
<comment type="similarity">
    <text evidence="4">Belongs to the methyl-accepting chemotaxis (MCP) protein family.</text>
</comment>
<evidence type="ECO:0000259" key="8">
    <source>
        <dbReference type="PROSITE" id="PS50111"/>
    </source>
</evidence>
<keyword evidence="6" id="KW-1133">Transmembrane helix</keyword>
<dbReference type="PANTHER" id="PTHR32089">
    <property type="entry name" value="METHYL-ACCEPTING CHEMOTAXIS PROTEIN MCPB"/>
    <property type="match status" value="1"/>
</dbReference>
<dbReference type="InterPro" id="IPR004089">
    <property type="entry name" value="MCPsignal_dom"/>
</dbReference>
<accession>A0ABS1F9K3</accession>
<dbReference type="PANTHER" id="PTHR32089:SF112">
    <property type="entry name" value="LYSOZYME-LIKE PROTEIN-RELATED"/>
    <property type="match status" value="1"/>
</dbReference>
<evidence type="ECO:0000256" key="1">
    <source>
        <dbReference type="ARBA" id="ARBA00004429"/>
    </source>
</evidence>
<dbReference type="SMART" id="SM00283">
    <property type="entry name" value="MA"/>
    <property type="match status" value="1"/>
</dbReference>
<dbReference type="Pfam" id="PF00015">
    <property type="entry name" value="MCPsignal"/>
    <property type="match status" value="1"/>
</dbReference>
<sequence>MRIRGVFLSCVLAMATVAGTVSATFVAGEWGSYRRAVDAGALSEAMGAVLRLTEKLVLSRGVQNGILLAEAPANDEGRTKIAGVRSAIAEALADAQRTVDKAEYPDRRAAGDTLRAMDTALTALYAEVDAQIVRPKAGRDQIFVKGFGDRIVSLVKTLGGVSNGLEGAIAAADPTIARFAGVARLSWDMREAGGRRVAIFTTVIGAQRPLSTAEIELAAGLAGETRHAWARLQATAAEIGEASDLDKAMKGTETTFFGDTDSLIADLTAKGRSGSDYGISFQDAWSRLVGGVQTALAVRDAAIRQAMAQAETARGAAFLRLLLAVGALVMVILTVVGIAILIGRRIVDPLVGMTAVLSQLARGERDVTVPARGRTDEIGEIAAAVEALRVTAKEADRLAAEQAGEQARRQERTRVVEAAITDFDRSVVTILSTMDAAAVDLDGTANTMTAVADEAGRQAAATVSTAQDTAVTVQAIASAAEEMACSIQEISRQVSGSNEIASTALSQAQETTRSVLHLTDAAARIGEVVKLIQDIAGQTNLLALNATIEAARAGEAGKGFAVVASEVKALANQTGKATEDIAAQIAAVQAATQATSTAIEGIGKTITSINETTATIAAAVEEQTATTGEITRNVQQAAHSTTLVSHNIADMTQTVARSSAAGAQVTGASGALARQATELRREVETFFASIRSSSAG</sequence>
<keyword evidence="6" id="KW-0472">Membrane</keyword>
<keyword evidence="7" id="KW-0732">Signal</keyword>
<keyword evidence="6" id="KW-0812">Transmembrane</keyword>
<dbReference type="Proteomes" id="UP000652760">
    <property type="component" value="Unassembled WGS sequence"/>
</dbReference>
<keyword evidence="2" id="KW-1003">Cell membrane</keyword>
<dbReference type="Gene3D" id="1.10.287.950">
    <property type="entry name" value="Methyl-accepting chemotaxis protein"/>
    <property type="match status" value="1"/>
</dbReference>
<evidence type="ECO:0000259" key="10">
    <source>
        <dbReference type="PROSITE" id="PS50885"/>
    </source>
</evidence>
<dbReference type="PROSITE" id="PS50885">
    <property type="entry name" value="HAMP"/>
    <property type="match status" value="1"/>
</dbReference>
<dbReference type="SUPFAM" id="SSF58104">
    <property type="entry name" value="Methyl-accepting chemotaxis protein (MCP) signaling domain"/>
    <property type="match status" value="1"/>
</dbReference>
<feature type="domain" description="HAMP" evidence="10">
    <location>
        <begin position="344"/>
        <end position="397"/>
    </location>
</feature>
<dbReference type="InterPro" id="IPR003660">
    <property type="entry name" value="HAMP_dom"/>
</dbReference>
<evidence type="ECO:0000256" key="6">
    <source>
        <dbReference type="SAM" id="Phobius"/>
    </source>
</evidence>
<name>A0ABS1F9K3_9PROT</name>
<evidence type="ECO:0000313" key="11">
    <source>
        <dbReference type="EMBL" id="MBK1840086.1"/>
    </source>
</evidence>
<dbReference type="Gene3D" id="6.10.340.10">
    <property type="match status" value="1"/>
</dbReference>
<evidence type="ECO:0000259" key="9">
    <source>
        <dbReference type="PROSITE" id="PS50192"/>
    </source>
</evidence>
<dbReference type="PROSITE" id="PS50111">
    <property type="entry name" value="CHEMOTAXIS_TRANSDUC_2"/>
    <property type="match status" value="1"/>
</dbReference>
<proteinExistence type="inferred from homology"/>
<feature type="transmembrane region" description="Helical" evidence="6">
    <location>
        <begin position="317"/>
        <end position="343"/>
    </location>
</feature>
<keyword evidence="3 5" id="KW-0807">Transducer</keyword>
<dbReference type="PROSITE" id="PS50192">
    <property type="entry name" value="T_SNARE"/>
    <property type="match status" value="1"/>
</dbReference>
<dbReference type="EMBL" id="JAENHM010000060">
    <property type="protein sequence ID" value="MBK1840086.1"/>
    <property type="molecule type" value="Genomic_DNA"/>
</dbReference>
<evidence type="ECO:0000256" key="3">
    <source>
        <dbReference type="ARBA" id="ARBA00023224"/>
    </source>
</evidence>
<feature type="domain" description="Methyl-accepting transducer" evidence="8">
    <location>
        <begin position="437"/>
        <end position="673"/>
    </location>
</feature>
<evidence type="ECO:0000256" key="5">
    <source>
        <dbReference type="PROSITE-ProRule" id="PRU00284"/>
    </source>
</evidence>
<evidence type="ECO:0000256" key="2">
    <source>
        <dbReference type="ARBA" id="ARBA00022519"/>
    </source>
</evidence>
<evidence type="ECO:0000313" key="12">
    <source>
        <dbReference type="Proteomes" id="UP000652760"/>
    </source>
</evidence>
<reference evidence="12" key="1">
    <citation type="submission" date="2021-01" db="EMBL/GenBank/DDBJ databases">
        <title>Genome public.</title>
        <authorList>
            <person name="Liu C."/>
            <person name="Sun Q."/>
        </authorList>
    </citation>
    <scope>NUCLEOTIDE SEQUENCE [LARGE SCALE GENOMIC DNA]</scope>
    <source>
        <strain evidence="12">YIM B02556</strain>
    </source>
</reference>
<feature type="chain" id="PRO_5047525523" evidence="7">
    <location>
        <begin position="24"/>
        <end position="696"/>
    </location>
</feature>
<dbReference type="Pfam" id="PF00672">
    <property type="entry name" value="HAMP"/>
    <property type="match status" value="1"/>
</dbReference>
<evidence type="ECO:0000256" key="4">
    <source>
        <dbReference type="ARBA" id="ARBA00029447"/>
    </source>
</evidence>
<evidence type="ECO:0000256" key="7">
    <source>
        <dbReference type="SAM" id="SignalP"/>
    </source>
</evidence>
<comment type="caution">
    <text evidence="11">The sequence shown here is derived from an EMBL/GenBank/DDBJ whole genome shotgun (WGS) entry which is preliminary data.</text>
</comment>
<comment type="subcellular location">
    <subcellularLocation>
        <location evidence="1">Cell inner membrane</location>
        <topology evidence="1">Multi-pass membrane protein</topology>
    </subcellularLocation>
</comment>
<feature type="domain" description="T-SNARE coiled-coil homology" evidence="9">
    <location>
        <begin position="589"/>
        <end position="651"/>
    </location>
</feature>
<protein>
    <submittedName>
        <fullName evidence="11">HAMP domain-containing protein</fullName>
    </submittedName>
</protein>
<keyword evidence="2" id="KW-0997">Cell inner membrane</keyword>
<feature type="signal peptide" evidence="7">
    <location>
        <begin position="1"/>
        <end position="23"/>
    </location>
</feature>
<organism evidence="11 12">
    <name type="scientific">Azospirillum endophyticum</name>
    <dbReference type="NCBI Taxonomy" id="2800326"/>
    <lineage>
        <taxon>Bacteria</taxon>
        <taxon>Pseudomonadati</taxon>
        <taxon>Pseudomonadota</taxon>
        <taxon>Alphaproteobacteria</taxon>
        <taxon>Rhodospirillales</taxon>
        <taxon>Azospirillaceae</taxon>
        <taxon>Azospirillum</taxon>
    </lineage>
</organism>